<organism evidence="2 3">
    <name type="scientific">Conidiobolus coronatus (strain ATCC 28846 / CBS 209.66 / NRRL 28638)</name>
    <name type="common">Delacroixia coronata</name>
    <dbReference type="NCBI Taxonomy" id="796925"/>
    <lineage>
        <taxon>Eukaryota</taxon>
        <taxon>Fungi</taxon>
        <taxon>Fungi incertae sedis</taxon>
        <taxon>Zoopagomycota</taxon>
        <taxon>Entomophthoromycotina</taxon>
        <taxon>Entomophthoromycetes</taxon>
        <taxon>Entomophthorales</taxon>
        <taxon>Ancylistaceae</taxon>
        <taxon>Conidiobolus</taxon>
    </lineage>
</organism>
<gene>
    <name evidence="2" type="ORF">CONCODRAFT_11637</name>
</gene>
<feature type="chain" id="PRO_5007294119" evidence="1">
    <location>
        <begin position="17"/>
        <end position="100"/>
    </location>
</feature>
<reference evidence="2 3" key="1">
    <citation type="journal article" date="2015" name="Genome Biol. Evol.">
        <title>Phylogenomic analyses indicate that early fungi evolved digesting cell walls of algal ancestors of land plants.</title>
        <authorList>
            <person name="Chang Y."/>
            <person name="Wang S."/>
            <person name="Sekimoto S."/>
            <person name="Aerts A.L."/>
            <person name="Choi C."/>
            <person name="Clum A."/>
            <person name="LaButti K.M."/>
            <person name="Lindquist E.A."/>
            <person name="Yee Ngan C."/>
            <person name="Ohm R.A."/>
            <person name="Salamov A.A."/>
            <person name="Grigoriev I.V."/>
            <person name="Spatafora J.W."/>
            <person name="Berbee M.L."/>
        </authorList>
    </citation>
    <scope>NUCLEOTIDE SEQUENCE [LARGE SCALE GENOMIC DNA]</scope>
    <source>
        <strain evidence="2 3">NRRL 28638</strain>
    </source>
</reference>
<dbReference type="Proteomes" id="UP000070444">
    <property type="component" value="Unassembled WGS sequence"/>
</dbReference>
<feature type="signal peptide" evidence="1">
    <location>
        <begin position="1"/>
        <end position="16"/>
    </location>
</feature>
<protein>
    <submittedName>
        <fullName evidence="2">Uncharacterized protein</fullName>
    </submittedName>
</protein>
<accession>A0A137NUT0</accession>
<keyword evidence="1" id="KW-0732">Signal</keyword>
<proteinExistence type="predicted"/>
<name>A0A137NUT0_CONC2</name>
<dbReference type="AlphaFoldDB" id="A0A137NUT0"/>
<sequence>MKLSILSTTLLSFISAQQDTCRKTNYQKLMGAIYSPQQGTFTYGNNSLNERSLPQNIRVLGPDDIFNTEYRPERINIFYKKCDHTGAYIVKDITCKSKID</sequence>
<evidence type="ECO:0000313" key="3">
    <source>
        <dbReference type="Proteomes" id="UP000070444"/>
    </source>
</evidence>
<evidence type="ECO:0000256" key="1">
    <source>
        <dbReference type="SAM" id="SignalP"/>
    </source>
</evidence>
<dbReference type="EMBL" id="KQ964717">
    <property type="protein sequence ID" value="KXN66506.1"/>
    <property type="molecule type" value="Genomic_DNA"/>
</dbReference>
<dbReference type="Gene3D" id="3.30.10.10">
    <property type="entry name" value="Trypsin Inhibitor V, subunit A"/>
    <property type="match status" value="1"/>
</dbReference>
<evidence type="ECO:0000313" key="2">
    <source>
        <dbReference type="EMBL" id="KXN66506.1"/>
    </source>
</evidence>
<keyword evidence="3" id="KW-1185">Reference proteome</keyword>